<feature type="compositionally biased region" description="Polar residues" evidence="1">
    <location>
        <begin position="224"/>
        <end position="235"/>
    </location>
</feature>
<evidence type="ECO:0000313" key="3">
    <source>
        <dbReference type="EMBL" id="EFW05896.1"/>
    </source>
</evidence>
<gene>
    <name evidence="3" type="ORF">HMPREF9488_00863</name>
</gene>
<dbReference type="OrthoDB" id="3036087at2"/>
<reference evidence="3 4" key="1">
    <citation type="submission" date="2010-12" db="EMBL/GenBank/DDBJ databases">
        <title>The Genome Sequence of Coprobacillus sp. strain 29_1.</title>
        <authorList>
            <consortium name="The Broad Institute Genome Sequencing Platform"/>
            <person name="Earl A."/>
            <person name="Ward D."/>
            <person name="Feldgarden M."/>
            <person name="Gevers D."/>
            <person name="Daigneault M."/>
            <person name="Sibley C.D."/>
            <person name="White A."/>
            <person name="Strauss J."/>
            <person name="Allen-Vercoe E."/>
            <person name="Young S.K."/>
            <person name="Zeng Q."/>
            <person name="Gargeya S."/>
            <person name="Fitzgerald M."/>
            <person name="Haas B."/>
            <person name="Abouelleil A."/>
            <person name="Alvarado L."/>
            <person name="Arachchi H.M."/>
            <person name="Berlin A."/>
            <person name="Brown A."/>
            <person name="Chapman S.B."/>
            <person name="Chen Z."/>
            <person name="Dunbar C."/>
            <person name="Freedman E."/>
            <person name="Gearin G."/>
            <person name="Gellesch M."/>
            <person name="Goldberg J."/>
            <person name="Griggs A."/>
            <person name="Gujja S."/>
            <person name="Heilman E."/>
            <person name="Heiman D."/>
            <person name="Howarth C."/>
            <person name="Larson L."/>
            <person name="Lui A."/>
            <person name="MacDonald P.J.P."/>
            <person name="Mehta T."/>
            <person name="Montmayeur A."/>
            <person name="Murphy C."/>
            <person name="Neiman D."/>
            <person name="Pearson M."/>
            <person name="Priest M."/>
            <person name="Roberts A."/>
            <person name="Saif S."/>
            <person name="Shea T."/>
            <person name="Shenoy N."/>
            <person name="Sisk P."/>
            <person name="Stolte C."/>
            <person name="Sykes S."/>
            <person name="White J."/>
            <person name="Yandava C."/>
            <person name="Nusbaum C."/>
            <person name="Birren B."/>
        </authorList>
    </citation>
    <scope>NUCLEOTIDE SEQUENCE [LARGE SCALE GENOMIC DNA]</scope>
    <source>
        <strain evidence="3 4">29_1</strain>
    </source>
</reference>
<proteinExistence type="predicted"/>
<name>E7G7X5_9FIRM</name>
<organism evidence="3 4">
    <name type="scientific">Coprobacillus cateniformis</name>
    <dbReference type="NCBI Taxonomy" id="100884"/>
    <lineage>
        <taxon>Bacteria</taxon>
        <taxon>Bacillati</taxon>
        <taxon>Bacillota</taxon>
        <taxon>Erysipelotrichia</taxon>
        <taxon>Erysipelotrichales</taxon>
        <taxon>Coprobacillaceae</taxon>
        <taxon>Coprobacillus</taxon>
    </lineage>
</organism>
<dbReference type="HOGENOM" id="CLU_962118_0_0_9"/>
<feature type="region of interest" description="Disordered" evidence="1">
    <location>
        <begin position="196"/>
        <end position="236"/>
    </location>
</feature>
<keyword evidence="2" id="KW-1133">Transmembrane helix</keyword>
<accession>E7G7X5</accession>
<feature type="transmembrane region" description="Helical" evidence="2">
    <location>
        <begin position="15"/>
        <end position="36"/>
    </location>
</feature>
<evidence type="ECO:0000256" key="2">
    <source>
        <dbReference type="SAM" id="Phobius"/>
    </source>
</evidence>
<keyword evidence="2" id="KW-0812">Transmembrane</keyword>
<evidence type="ECO:0008006" key="5">
    <source>
        <dbReference type="Google" id="ProtNLM"/>
    </source>
</evidence>
<dbReference type="RefSeq" id="WP_008787979.1">
    <property type="nucleotide sequence ID" value="NZ_AKCB01000001.1"/>
</dbReference>
<dbReference type="AlphaFoldDB" id="E7G7X5"/>
<dbReference type="Proteomes" id="UP000003157">
    <property type="component" value="Unassembled WGS sequence"/>
</dbReference>
<feature type="compositionally biased region" description="Low complexity" evidence="1">
    <location>
        <begin position="204"/>
        <end position="218"/>
    </location>
</feature>
<dbReference type="STRING" id="100884.GCA_000269565_00838"/>
<keyword evidence="4" id="KW-1185">Reference proteome</keyword>
<comment type="caution">
    <text evidence="3">The sequence shown here is derived from an EMBL/GenBank/DDBJ whole genome shotgun (WGS) entry which is preliminary data.</text>
</comment>
<dbReference type="InterPro" id="IPR013783">
    <property type="entry name" value="Ig-like_fold"/>
</dbReference>
<keyword evidence="2" id="KW-0472">Membrane</keyword>
<sequence>MTGTFWYMNRKQKQLIFIAVCLIIIAIMGVVLYKYMEYQEAYNKIHLVFKEPQNKYEVNTQLEPISFIKETNAQDIIYPKIDTSKVGEHTYVYVAIDASGNQREFILVLNVVDSIKPIIKLKTESASVIKGFKDIDFKSYIKESYDPVEGKIEPKIEVPSDYKSIGTHQIVYTVTDSHNNTEKAILKFTVKEEIKKNKSKAENNSKNNSNSTNSSKNSNDAKTHTSQSPLNTIKPPNQKFLFSQGYDMDSAMTLCTSKLYDAKKDGYSGGCYPIRDSNNLYIGVELKLD</sequence>
<evidence type="ECO:0000256" key="1">
    <source>
        <dbReference type="SAM" id="MobiDB-lite"/>
    </source>
</evidence>
<dbReference type="Gene3D" id="2.60.40.10">
    <property type="entry name" value="Immunoglobulins"/>
    <property type="match status" value="1"/>
</dbReference>
<dbReference type="EMBL" id="ADKX01000012">
    <property type="protein sequence ID" value="EFW05896.1"/>
    <property type="molecule type" value="Genomic_DNA"/>
</dbReference>
<dbReference type="eggNOG" id="ENOG5033ISQ">
    <property type="taxonomic scope" value="Bacteria"/>
</dbReference>
<evidence type="ECO:0000313" key="4">
    <source>
        <dbReference type="Proteomes" id="UP000003157"/>
    </source>
</evidence>
<protein>
    <recommendedName>
        <fullName evidence="5">Pesticidal crystal protein Cry22Aa Ig-like domain-containing protein</fullName>
    </recommendedName>
</protein>
<dbReference type="GeneID" id="78228728"/>